<proteinExistence type="predicted"/>
<dbReference type="Proteomes" id="UP000217258">
    <property type="component" value="Chromosome II"/>
</dbReference>
<dbReference type="RefSeq" id="WP_257720508.1">
    <property type="nucleotide sequence ID" value="NZ_CP011031.1"/>
</dbReference>
<organism evidence="2 3">
    <name type="scientific">Pseudoalteromonas issachenkonii</name>
    <dbReference type="NCBI Taxonomy" id="152297"/>
    <lineage>
        <taxon>Bacteria</taxon>
        <taxon>Pseudomonadati</taxon>
        <taxon>Pseudomonadota</taxon>
        <taxon>Gammaproteobacteria</taxon>
        <taxon>Alteromonadales</taxon>
        <taxon>Pseudoalteromonadaceae</taxon>
        <taxon>Pseudoalteromonas</taxon>
    </lineage>
</organism>
<keyword evidence="1" id="KW-0472">Membrane</keyword>
<keyword evidence="1" id="KW-0812">Transmembrane</keyword>
<name>A0ABN5C621_9GAMM</name>
<keyword evidence="3" id="KW-1185">Reference proteome</keyword>
<evidence type="ECO:0000313" key="2">
    <source>
        <dbReference type="EMBL" id="ATC92512.1"/>
    </source>
</evidence>
<dbReference type="EMBL" id="CP011031">
    <property type="protein sequence ID" value="ATC92512.1"/>
    <property type="molecule type" value="Genomic_DNA"/>
</dbReference>
<accession>A0ABN5C621</accession>
<evidence type="ECO:0000313" key="3">
    <source>
        <dbReference type="Proteomes" id="UP000217258"/>
    </source>
</evidence>
<feature type="transmembrane region" description="Helical" evidence="1">
    <location>
        <begin position="12"/>
        <end position="33"/>
    </location>
</feature>
<sequence>MNINHAKFRFILLKGVLGWGIPTAILFQLIMYFTGEQDFF</sequence>
<gene>
    <name evidence="2" type="ORF">PISS_b0358</name>
</gene>
<evidence type="ECO:0000256" key="1">
    <source>
        <dbReference type="SAM" id="Phobius"/>
    </source>
</evidence>
<protein>
    <submittedName>
        <fullName evidence="2">Uncharacterized protein</fullName>
    </submittedName>
</protein>
<keyword evidence="1" id="KW-1133">Transmembrane helix</keyword>
<reference evidence="2 3" key="1">
    <citation type="submission" date="2015-06" db="EMBL/GenBank/DDBJ databases">
        <authorList>
            <person name="Xie B.-B."/>
            <person name="Rong J.-C."/>
            <person name="Qin Q.-L."/>
            <person name="Zhang Y.-Z."/>
        </authorList>
    </citation>
    <scope>NUCLEOTIDE SEQUENCE [LARGE SCALE GENOMIC DNA]</scope>
    <source>
        <strain evidence="2 3">KMM 3549</strain>
    </source>
</reference>